<reference evidence="4" key="1">
    <citation type="submission" date="2021-01" db="EMBL/GenBank/DDBJ databases">
        <authorList>
            <person name="Corre E."/>
            <person name="Pelletier E."/>
            <person name="Niang G."/>
            <person name="Scheremetjew M."/>
            <person name="Finn R."/>
            <person name="Kale V."/>
            <person name="Holt S."/>
            <person name="Cochrane G."/>
            <person name="Meng A."/>
            <person name="Brown T."/>
            <person name="Cohen L."/>
        </authorList>
    </citation>
    <scope>NUCLEOTIDE SEQUENCE</scope>
    <source>
        <strain evidence="4">OF101</strain>
    </source>
</reference>
<evidence type="ECO:0000256" key="1">
    <source>
        <dbReference type="ARBA" id="ARBA00022737"/>
    </source>
</evidence>
<protein>
    <submittedName>
        <fullName evidence="4">Uncharacterized protein</fullName>
    </submittedName>
</protein>
<keyword evidence="2" id="KW-0802">TPR repeat</keyword>
<evidence type="ECO:0000256" key="2">
    <source>
        <dbReference type="ARBA" id="ARBA00022803"/>
    </source>
</evidence>
<keyword evidence="1" id="KW-0677">Repeat</keyword>
<name>A0A7S1RJD7_ALECA</name>
<dbReference type="SUPFAM" id="SSF48452">
    <property type="entry name" value="TPR-like"/>
    <property type="match status" value="1"/>
</dbReference>
<feature type="compositionally biased region" description="Low complexity" evidence="3">
    <location>
        <begin position="167"/>
        <end position="178"/>
    </location>
</feature>
<feature type="region of interest" description="Disordered" evidence="3">
    <location>
        <begin position="159"/>
        <end position="178"/>
    </location>
</feature>
<sequence>MEESSSDEDFDRLPEDSGPMPDAGYTEHEPTEEQADAIGRWKSEAAEALKAGDQKLALARYTKVISCGGGTALMLCKRSELLLKMGRPNAAIADCTAAVALNPDSGKAYRVRGIAHRKLGHWAEAKADLAQGQRLDFDDGTAAVEKFVAEKVRVSEVKAARKRRPEAAASAASKRPRA</sequence>
<feature type="region of interest" description="Disordered" evidence="3">
    <location>
        <begin position="1"/>
        <end position="40"/>
    </location>
</feature>
<dbReference type="PANTHER" id="PTHR45883:SF2">
    <property type="entry name" value="HSC70-INTERACTING PROTEIN"/>
    <property type="match status" value="1"/>
</dbReference>
<dbReference type="PANTHER" id="PTHR45883">
    <property type="entry name" value="HSC70-INTERACTING PROTEIN"/>
    <property type="match status" value="1"/>
</dbReference>
<dbReference type="SMART" id="SM00028">
    <property type="entry name" value="TPR"/>
    <property type="match status" value="2"/>
</dbReference>
<evidence type="ECO:0000313" key="4">
    <source>
        <dbReference type="EMBL" id="CAD9167040.1"/>
    </source>
</evidence>
<feature type="compositionally biased region" description="Acidic residues" evidence="3">
    <location>
        <begin position="1"/>
        <end position="10"/>
    </location>
</feature>
<dbReference type="EMBL" id="HBGE01073138">
    <property type="protein sequence ID" value="CAD9167040.1"/>
    <property type="molecule type" value="Transcribed_RNA"/>
</dbReference>
<dbReference type="InterPro" id="IPR019734">
    <property type="entry name" value="TPR_rpt"/>
</dbReference>
<gene>
    <name evidence="4" type="ORF">ACAT0790_LOCUS43808</name>
</gene>
<dbReference type="GO" id="GO:0030544">
    <property type="term" value="F:Hsp70 protein binding"/>
    <property type="evidence" value="ECO:0007669"/>
    <property type="project" value="TreeGrafter"/>
</dbReference>
<evidence type="ECO:0000256" key="3">
    <source>
        <dbReference type="SAM" id="MobiDB-lite"/>
    </source>
</evidence>
<organism evidence="4">
    <name type="scientific">Alexandrium catenella</name>
    <name type="common">Red tide dinoflagellate</name>
    <name type="synonym">Gonyaulax catenella</name>
    <dbReference type="NCBI Taxonomy" id="2925"/>
    <lineage>
        <taxon>Eukaryota</taxon>
        <taxon>Sar</taxon>
        <taxon>Alveolata</taxon>
        <taxon>Dinophyceae</taxon>
        <taxon>Gonyaulacales</taxon>
        <taxon>Pyrocystaceae</taxon>
        <taxon>Alexandrium</taxon>
    </lineage>
</organism>
<accession>A0A7S1RJD7</accession>
<proteinExistence type="predicted"/>
<dbReference type="InterPro" id="IPR011990">
    <property type="entry name" value="TPR-like_helical_dom_sf"/>
</dbReference>
<dbReference type="Gene3D" id="1.25.40.10">
    <property type="entry name" value="Tetratricopeptide repeat domain"/>
    <property type="match status" value="1"/>
</dbReference>
<dbReference type="AlphaFoldDB" id="A0A7S1RJD7"/>